<keyword evidence="3" id="KW-1185">Reference proteome</keyword>
<reference evidence="2" key="3">
    <citation type="submission" date="2025-09" db="UniProtKB">
        <authorList>
            <consortium name="Ensembl"/>
        </authorList>
    </citation>
    <scope>IDENTIFICATION</scope>
</reference>
<reference evidence="2" key="2">
    <citation type="submission" date="2025-08" db="UniProtKB">
        <authorList>
            <consortium name="Ensembl"/>
        </authorList>
    </citation>
    <scope>IDENTIFICATION</scope>
</reference>
<dbReference type="GeneTree" id="ENSGT00950000186220"/>
<name>A0A803TLE3_ANOCA</name>
<accession>A0A803TLE3</accession>
<proteinExistence type="predicted"/>
<sequence length="96" mass="11120">QDGGGAVERKGLFGQCEKTKEGKKTQSKESAVPEHVLQDVESCYQLKMPEDFYNFWTFCEDLDRDKLCMNCLCGLVKMKPRKAQRFLNMVTMYLLL</sequence>
<dbReference type="Ensembl" id="ENSACAT00000040208.1">
    <property type="protein sequence ID" value="ENSACAP00000036033.1"/>
    <property type="gene ID" value="ENSACAG00000044201.1"/>
</dbReference>
<protein>
    <submittedName>
        <fullName evidence="2">Uncharacterized protein</fullName>
    </submittedName>
</protein>
<feature type="region of interest" description="Disordered" evidence="1">
    <location>
        <begin position="1"/>
        <end position="30"/>
    </location>
</feature>
<organism evidence="2 3">
    <name type="scientific">Anolis carolinensis</name>
    <name type="common">Green anole</name>
    <name type="synonym">American chameleon</name>
    <dbReference type="NCBI Taxonomy" id="28377"/>
    <lineage>
        <taxon>Eukaryota</taxon>
        <taxon>Metazoa</taxon>
        <taxon>Chordata</taxon>
        <taxon>Craniata</taxon>
        <taxon>Vertebrata</taxon>
        <taxon>Euteleostomi</taxon>
        <taxon>Lepidosauria</taxon>
        <taxon>Squamata</taxon>
        <taxon>Bifurcata</taxon>
        <taxon>Unidentata</taxon>
        <taxon>Episquamata</taxon>
        <taxon>Toxicofera</taxon>
        <taxon>Iguania</taxon>
        <taxon>Dactyloidae</taxon>
        <taxon>Anolis</taxon>
    </lineage>
</organism>
<dbReference type="InParanoid" id="A0A803TLE3"/>
<evidence type="ECO:0000313" key="2">
    <source>
        <dbReference type="Ensembl" id="ENSACAP00000036033.1"/>
    </source>
</evidence>
<reference evidence="2 3" key="1">
    <citation type="submission" date="2009-12" db="EMBL/GenBank/DDBJ databases">
        <title>The Genome Sequence of Anolis carolinensis (Green Anole Lizard).</title>
        <authorList>
            <consortium name="The Genome Sequencing Platform"/>
            <person name="Di Palma F."/>
            <person name="Alfoldi J."/>
            <person name="Heiman D."/>
            <person name="Young S."/>
            <person name="Grabherr M."/>
            <person name="Johnson J."/>
            <person name="Lander E.S."/>
            <person name="Lindblad-Toh K."/>
        </authorList>
    </citation>
    <scope>NUCLEOTIDE SEQUENCE [LARGE SCALE GENOMIC DNA]</scope>
    <source>
        <strain evidence="2 3">JBL SC #1</strain>
    </source>
</reference>
<dbReference type="AlphaFoldDB" id="A0A803TLE3"/>
<feature type="compositionally biased region" description="Basic and acidic residues" evidence="1">
    <location>
        <begin position="7"/>
        <end position="27"/>
    </location>
</feature>
<evidence type="ECO:0000256" key="1">
    <source>
        <dbReference type="SAM" id="MobiDB-lite"/>
    </source>
</evidence>
<dbReference type="Proteomes" id="UP000001646">
    <property type="component" value="Chromosome 3"/>
</dbReference>
<evidence type="ECO:0000313" key="3">
    <source>
        <dbReference type="Proteomes" id="UP000001646"/>
    </source>
</evidence>